<dbReference type="NCBIfam" id="NF003816">
    <property type="entry name" value="PRK05406.1-5"/>
    <property type="match status" value="1"/>
</dbReference>
<comment type="caution">
    <text evidence="2">The sequence shown here is derived from an EMBL/GenBank/DDBJ whole genome shotgun (WGS) entry which is preliminary data.</text>
</comment>
<dbReference type="EMBL" id="DSTK01000031">
    <property type="protein sequence ID" value="HFK97674.1"/>
    <property type="molecule type" value="Genomic_DNA"/>
</dbReference>
<dbReference type="Pfam" id="PF03746">
    <property type="entry name" value="LamB_YcsF"/>
    <property type="match status" value="1"/>
</dbReference>
<comment type="similarity">
    <text evidence="1">Belongs to the LamB/PxpA family.</text>
</comment>
<dbReference type="HAMAP" id="MF_00691">
    <property type="entry name" value="PxpA"/>
    <property type="match status" value="1"/>
</dbReference>
<organism evidence="2">
    <name type="scientific">Desulfacinum infernum</name>
    <dbReference type="NCBI Taxonomy" id="35837"/>
    <lineage>
        <taxon>Bacteria</taxon>
        <taxon>Pseudomonadati</taxon>
        <taxon>Thermodesulfobacteriota</taxon>
        <taxon>Syntrophobacteria</taxon>
        <taxon>Syntrophobacterales</taxon>
        <taxon>Syntrophobacteraceae</taxon>
        <taxon>Desulfacinum</taxon>
    </lineage>
</organism>
<keyword evidence="1 2" id="KW-0378">Hydrolase</keyword>
<comment type="subunit">
    <text evidence="1">Forms a complex composed of PxpA, PxpB and PxpC.</text>
</comment>
<dbReference type="CDD" id="cd10787">
    <property type="entry name" value="LamB_YcsF_like"/>
    <property type="match status" value="1"/>
</dbReference>
<dbReference type="InterPro" id="IPR011330">
    <property type="entry name" value="Glyco_hydro/deAcase_b/a-brl"/>
</dbReference>
<name>A0A832EJM1_9BACT</name>
<dbReference type="PANTHER" id="PTHR30292:SF0">
    <property type="entry name" value="5-OXOPROLINASE SUBUNIT A"/>
    <property type="match status" value="1"/>
</dbReference>
<dbReference type="EC" id="3.5.2.9" evidence="1"/>
<accession>A0A832EJM1</accession>
<sequence length="262" mass="27963">MMIDINCDMGESFGAYTLGEDPAVIKAVTSANIACGYHAGDPVVMGATIRLAVDHGVAVGAHPGFPDLMGFGRRALETFPGEVKHYLLYQLGALAGLARAHGTSVQHVKLHGALYNMAAFDERLAREVCEAVKAFDPTLILVTLPESPLALMASHEGLVVAREFFPDRAYSDSGALAPRSMPGAVIHDPQTVRERVLRLVRERTVRSMTGRDVPMEADTLCVHGDTPGAAHVAAAIREALESSGIAVVPLHRVLAGRRRVTV</sequence>
<dbReference type="GO" id="GO:0005975">
    <property type="term" value="P:carbohydrate metabolic process"/>
    <property type="evidence" value="ECO:0007669"/>
    <property type="project" value="InterPro"/>
</dbReference>
<comment type="catalytic activity">
    <reaction evidence="1">
        <text>5-oxo-L-proline + ATP + 2 H2O = L-glutamate + ADP + phosphate + H(+)</text>
        <dbReference type="Rhea" id="RHEA:10348"/>
        <dbReference type="ChEBI" id="CHEBI:15377"/>
        <dbReference type="ChEBI" id="CHEBI:15378"/>
        <dbReference type="ChEBI" id="CHEBI:29985"/>
        <dbReference type="ChEBI" id="CHEBI:30616"/>
        <dbReference type="ChEBI" id="CHEBI:43474"/>
        <dbReference type="ChEBI" id="CHEBI:58402"/>
        <dbReference type="ChEBI" id="CHEBI:456216"/>
        <dbReference type="EC" id="3.5.2.9"/>
    </reaction>
</comment>
<dbReference type="Gene3D" id="3.20.20.370">
    <property type="entry name" value="Glycoside hydrolase/deacetylase"/>
    <property type="match status" value="1"/>
</dbReference>
<keyword evidence="1" id="KW-0547">Nucleotide-binding</keyword>
<dbReference type="SUPFAM" id="SSF88713">
    <property type="entry name" value="Glycoside hydrolase/deacetylase"/>
    <property type="match status" value="1"/>
</dbReference>
<protein>
    <recommendedName>
        <fullName evidence="1">5-oxoprolinase subunit A</fullName>
        <shortName evidence="1">5-OPase subunit A</shortName>
        <ecNumber evidence="1">3.5.2.9</ecNumber>
    </recommendedName>
    <alternativeName>
        <fullName evidence="1">5-oxoprolinase (ATP-hydrolyzing) subunit A</fullName>
    </alternativeName>
</protein>
<proteinExistence type="inferred from homology"/>
<comment type="function">
    <text evidence="1">Catalyzes the cleavage of 5-oxoproline to form L-glutamate coupled to the hydrolysis of ATP to ADP and inorganic phosphate.</text>
</comment>
<dbReference type="AlphaFoldDB" id="A0A832EJM1"/>
<keyword evidence="1" id="KW-0067">ATP-binding</keyword>
<dbReference type="InterPro" id="IPR005501">
    <property type="entry name" value="LamB/YcsF/PxpA-like"/>
</dbReference>
<dbReference type="PANTHER" id="PTHR30292">
    <property type="entry name" value="UNCHARACTERIZED PROTEIN YBGL-RELATED"/>
    <property type="match status" value="1"/>
</dbReference>
<evidence type="ECO:0000256" key="1">
    <source>
        <dbReference type="HAMAP-Rule" id="MF_00691"/>
    </source>
</evidence>
<dbReference type="NCBIfam" id="NF003814">
    <property type="entry name" value="PRK05406.1-3"/>
    <property type="match status" value="1"/>
</dbReference>
<reference evidence="2" key="1">
    <citation type="journal article" date="2020" name="mSystems">
        <title>Genome- and Community-Level Interaction Insights into Carbon Utilization and Element Cycling Functions of Hydrothermarchaeota in Hydrothermal Sediment.</title>
        <authorList>
            <person name="Zhou Z."/>
            <person name="Liu Y."/>
            <person name="Xu W."/>
            <person name="Pan J."/>
            <person name="Luo Z.H."/>
            <person name="Li M."/>
        </authorList>
    </citation>
    <scope>NUCLEOTIDE SEQUENCE [LARGE SCALE GENOMIC DNA]</scope>
    <source>
        <strain evidence="2">SpSt-456</strain>
    </source>
</reference>
<dbReference type="GO" id="GO:0017168">
    <property type="term" value="F:5-oxoprolinase (ATP-hydrolyzing) activity"/>
    <property type="evidence" value="ECO:0007669"/>
    <property type="project" value="UniProtKB-UniRule"/>
</dbReference>
<gene>
    <name evidence="1 2" type="primary">pxpA</name>
    <name evidence="2" type="ORF">ENS06_10195</name>
</gene>
<evidence type="ECO:0000313" key="2">
    <source>
        <dbReference type="EMBL" id="HFK97674.1"/>
    </source>
</evidence>
<dbReference type="GO" id="GO:0005524">
    <property type="term" value="F:ATP binding"/>
    <property type="evidence" value="ECO:0007669"/>
    <property type="project" value="UniProtKB-UniRule"/>
</dbReference>